<evidence type="ECO:0000256" key="5">
    <source>
        <dbReference type="SAM" id="SignalP"/>
    </source>
</evidence>
<organism evidence="7 8">
    <name type="scientific">Aliisedimentitalea scapharcae</name>
    <dbReference type="NCBI Taxonomy" id="1524259"/>
    <lineage>
        <taxon>Bacteria</taxon>
        <taxon>Pseudomonadati</taxon>
        <taxon>Pseudomonadota</taxon>
        <taxon>Alphaproteobacteria</taxon>
        <taxon>Rhodobacterales</taxon>
        <taxon>Roseobacteraceae</taxon>
        <taxon>Aliisedimentitalea</taxon>
    </lineage>
</organism>
<dbReference type="InterPro" id="IPR050330">
    <property type="entry name" value="Bact_OuterMem_StrucFunc"/>
</dbReference>
<dbReference type="Gene3D" id="3.30.1330.60">
    <property type="entry name" value="OmpA-like domain"/>
    <property type="match status" value="1"/>
</dbReference>
<dbReference type="Pfam" id="PF00691">
    <property type="entry name" value="OmpA"/>
    <property type="match status" value="1"/>
</dbReference>
<dbReference type="Proteomes" id="UP001623232">
    <property type="component" value="Chromosome"/>
</dbReference>
<dbReference type="PRINTS" id="PR01021">
    <property type="entry name" value="OMPADOMAIN"/>
</dbReference>
<dbReference type="PROSITE" id="PS51123">
    <property type="entry name" value="OMPA_2"/>
    <property type="match status" value="1"/>
</dbReference>
<feature type="signal peptide" evidence="5">
    <location>
        <begin position="1"/>
        <end position="19"/>
    </location>
</feature>
<evidence type="ECO:0000313" key="8">
    <source>
        <dbReference type="Proteomes" id="UP001623232"/>
    </source>
</evidence>
<evidence type="ECO:0000313" key="7">
    <source>
        <dbReference type="EMBL" id="WZK88469.1"/>
    </source>
</evidence>
<comment type="subcellular location">
    <subcellularLocation>
        <location evidence="1">Cell outer membrane</location>
    </subcellularLocation>
</comment>
<protein>
    <submittedName>
        <fullName evidence="7">OmpA family protein</fullName>
    </submittedName>
</protein>
<dbReference type="EMBL" id="CP123584">
    <property type="protein sequence ID" value="WZK88469.1"/>
    <property type="molecule type" value="Genomic_DNA"/>
</dbReference>
<keyword evidence="2 4" id="KW-0472">Membrane</keyword>
<keyword evidence="5" id="KW-0732">Signal</keyword>
<accession>A0ABZ2XUD9</accession>
<proteinExistence type="predicted"/>
<evidence type="ECO:0000256" key="2">
    <source>
        <dbReference type="ARBA" id="ARBA00023136"/>
    </source>
</evidence>
<dbReference type="Pfam" id="PF13488">
    <property type="entry name" value="Gly-zipper_Omp"/>
    <property type="match status" value="1"/>
</dbReference>
<evidence type="ECO:0000256" key="1">
    <source>
        <dbReference type="ARBA" id="ARBA00004442"/>
    </source>
</evidence>
<name>A0ABZ2XUD9_9RHOB</name>
<dbReference type="RefSeq" id="WP_406645855.1">
    <property type="nucleotide sequence ID" value="NZ_CP123584.1"/>
</dbReference>
<dbReference type="CDD" id="cd07185">
    <property type="entry name" value="OmpA_C-like"/>
    <property type="match status" value="1"/>
</dbReference>
<dbReference type="PROSITE" id="PS51257">
    <property type="entry name" value="PROKAR_LIPOPROTEIN"/>
    <property type="match status" value="1"/>
</dbReference>
<dbReference type="InterPro" id="IPR006664">
    <property type="entry name" value="OMP_bac"/>
</dbReference>
<reference evidence="7 8" key="1">
    <citation type="submission" date="2023-04" db="EMBL/GenBank/DDBJ databases">
        <title>Complete genome sequence of Alisedimentitalea scapharcae.</title>
        <authorList>
            <person name="Rong J.-C."/>
            <person name="Yi M.-L."/>
            <person name="Zhao Q."/>
        </authorList>
    </citation>
    <scope>NUCLEOTIDE SEQUENCE [LARGE SCALE GENOMIC DNA]</scope>
    <source>
        <strain evidence="7 8">KCTC 42119</strain>
    </source>
</reference>
<dbReference type="PANTHER" id="PTHR30329">
    <property type="entry name" value="STATOR ELEMENT OF FLAGELLAR MOTOR COMPLEX"/>
    <property type="match status" value="1"/>
</dbReference>
<feature type="domain" description="OmpA-like" evidence="6">
    <location>
        <begin position="102"/>
        <end position="219"/>
    </location>
</feature>
<evidence type="ECO:0000256" key="3">
    <source>
        <dbReference type="ARBA" id="ARBA00023237"/>
    </source>
</evidence>
<keyword evidence="3" id="KW-0998">Cell outer membrane</keyword>
<evidence type="ECO:0000259" key="6">
    <source>
        <dbReference type="PROSITE" id="PS51123"/>
    </source>
</evidence>
<dbReference type="SUPFAM" id="SSF103088">
    <property type="entry name" value="OmpA-like"/>
    <property type="match status" value="1"/>
</dbReference>
<sequence>MTFAKATSVLAMGSILVMGACTNPAYLDPDDPHSKAKQGALIGGLLGAGIGALTSDDDKGATIAGSAILGAAAGGLIGNELDKQAAELRQELDDGISVVNEGDRLVVSLPNDLTFDTDSYAVRPVLKTDLSKVAANLQRYPNSTVQVIGHTDSDGEASYNLTLSQRRANAVADELQAGGVSYTRIRTSGRGEDEPVASNLDEAGKARNRRVEIVVIPSQS</sequence>
<dbReference type="PANTHER" id="PTHR30329:SF21">
    <property type="entry name" value="LIPOPROTEIN YIAD-RELATED"/>
    <property type="match status" value="1"/>
</dbReference>
<feature type="chain" id="PRO_5047432341" evidence="5">
    <location>
        <begin position="20"/>
        <end position="220"/>
    </location>
</feature>
<dbReference type="InterPro" id="IPR036737">
    <property type="entry name" value="OmpA-like_sf"/>
</dbReference>
<evidence type="ECO:0000256" key="4">
    <source>
        <dbReference type="PROSITE-ProRule" id="PRU00473"/>
    </source>
</evidence>
<dbReference type="InterPro" id="IPR039567">
    <property type="entry name" value="Gly-zipper"/>
</dbReference>
<gene>
    <name evidence="7" type="ORF">QEZ52_17970</name>
</gene>
<keyword evidence="8" id="KW-1185">Reference proteome</keyword>
<dbReference type="InterPro" id="IPR006665">
    <property type="entry name" value="OmpA-like"/>
</dbReference>